<evidence type="ECO:0000313" key="1">
    <source>
        <dbReference type="EMBL" id="MEQ2234046.1"/>
    </source>
</evidence>
<accession>A0ABV0TML2</accession>
<dbReference type="PANTHER" id="PTHR22605:SF18">
    <property type="entry name" value="E3 UBIQUITIN-PROTEIN LIGASE RNF213-ALPHA"/>
    <property type="match status" value="1"/>
</dbReference>
<dbReference type="InterPro" id="IPR031248">
    <property type="entry name" value="RNF213"/>
</dbReference>
<dbReference type="PANTHER" id="PTHR22605">
    <property type="entry name" value="RZ-TYPE DOMAIN-CONTAINING PROTEIN"/>
    <property type="match status" value="1"/>
</dbReference>
<name>A0ABV0TML2_9TELE</name>
<proteinExistence type="predicted"/>
<dbReference type="Proteomes" id="UP001482620">
    <property type="component" value="Unassembled WGS sequence"/>
</dbReference>
<organism evidence="1 2">
    <name type="scientific">Ilyodon furcidens</name>
    <name type="common">goldbreast splitfin</name>
    <dbReference type="NCBI Taxonomy" id="33524"/>
    <lineage>
        <taxon>Eukaryota</taxon>
        <taxon>Metazoa</taxon>
        <taxon>Chordata</taxon>
        <taxon>Craniata</taxon>
        <taxon>Vertebrata</taxon>
        <taxon>Euteleostomi</taxon>
        <taxon>Actinopterygii</taxon>
        <taxon>Neopterygii</taxon>
        <taxon>Teleostei</taxon>
        <taxon>Neoteleostei</taxon>
        <taxon>Acanthomorphata</taxon>
        <taxon>Ovalentaria</taxon>
        <taxon>Atherinomorphae</taxon>
        <taxon>Cyprinodontiformes</taxon>
        <taxon>Goodeidae</taxon>
        <taxon>Ilyodon</taxon>
    </lineage>
</organism>
<keyword evidence="2" id="KW-1185">Reference proteome</keyword>
<gene>
    <name evidence="1" type="ORF">ILYODFUR_027860</name>
</gene>
<reference evidence="1 2" key="1">
    <citation type="submission" date="2021-06" db="EMBL/GenBank/DDBJ databases">
        <authorList>
            <person name="Palmer J.M."/>
        </authorList>
    </citation>
    <scope>NUCLEOTIDE SEQUENCE [LARGE SCALE GENOMIC DNA]</scope>
    <source>
        <strain evidence="2">if_2019</strain>
        <tissue evidence="1">Muscle</tissue>
    </source>
</reference>
<comment type="caution">
    <text evidence="1">The sequence shown here is derived from an EMBL/GenBank/DDBJ whole genome shotgun (WGS) entry which is preliminary data.</text>
</comment>
<protein>
    <submittedName>
        <fullName evidence="1">Uncharacterized protein</fullName>
    </submittedName>
</protein>
<evidence type="ECO:0000313" key="2">
    <source>
        <dbReference type="Proteomes" id="UP001482620"/>
    </source>
</evidence>
<dbReference type="EMBL" id="JAHRIQ010038480">
    <property type="protein sequence ID" value="MEQ2234046.1"/>
    <property type="molecule type" value="Genomic_DNA"/>
</dbReference>
<sequence>MKASQMLSVLLYLDNIDANLSTKASRNTWETTVATDIMTPKLTTVDQLLQGAKGHITNDSRVSSNFILRTTLGDDCKFLTSLQQTSEVHSSAVWSCRQRLSLLRLTHIIEYNKQKEELPLLWKFLQKEKEYRQIMFLPDIVTLQNLLIKKYQNATEQIVGSISEFLENQKGSEMRMWYQKHINIFMKTWNLLRVHVTTSKYKIVYSG</sequence>